<accession>A0A1F5VF23</accession>
<keyword evidence="2 5" id="KW-0689">Ribosomal protein</keyword>
<evidence type="ECO:0000256" key="2">
    <source>
        <dbReference type="ARBA" id="ARBA00022980"/>
    </source>
</evidence>
<evidence type="ECO:0000256" key="3">
    <source>
        <dbReference type="ARBA" id="ARBA00023274"/>
    </source>
</evidence>
<comment type="similarity">
    <text evidence="1 5">Belongs to the bacterial ribosomal protein bL32 family.</text>
</comment>
<dbReference type="InterPro" id="IPR002677">
    <property type="entry name" value="Ribosomal_bL32"/>
</dbReference>
<dbReference type="NCBIfam" id="TIGR01031">
    <property type="entry name" value="rpmF_bact"/>
    <property type="match status" value="1"/>
</dbReference>
<dbReference type="SUPFAM" id="SSF57829">
    <property type="entry name" value="Zn-binding ribosomal proteins"/>
    <property type="match status" value="1"/>
</dbReference>
<dbReference type="STRING" id="1798325.A2834_01845"/>
<dbReference type="AlphaFoldDB" id="A0A1F5VF23"/>
<dbReference type="Proteomes" id="UP000179251">
    <property type="component" value="Unassembled WGS sequence"/>
</dbReference>
<dbReference type="GO" id="GO:0006412">
    <property type="term" value="P:translation"/>
    <property type="evidence" value="ECO:0007669"/>
    <property type="project" value="UniProtKB-UniRule"/>
</dbReference>
<organism evidence="6 7">
    <name type="scientific">Candidatus Giovannonibacteria bacterium RIFCSPHIGHO2_01_FULL_45_23</name>
    <dbReference type="NCBI Taxonomy" id="1798325"/>
    <lineage>
        <taxon>Bacteria</taxon>
        <taxon>Candidatus Giovannoniibacteriota</taxon>
    </lineage>
</organism>
<dbReference type="EMBL" id="MFHD01000023">
    <property type="protein sequence ID" value="OGF62049.1"/>
    <property type="molecule type" value="Genomic_DNA"/>
</dbReference>
<comment type="caution">
    <text evidence="6">The sequence shown here is derived from an EMBL/GenBank/DDBJ whole genome shotgun (WGS) entry which is preliminary data.</text>
</comment>
<dbReference type="HAMAP" id="MF_00340">
    <property type="entry name" value="Ribosomal_bL32"/>
    <property type="match status" value="1"/>
</dbReference>
<dbReference type="Pfam" id="PF01783">
    <property type="entry name" value="Ribosomal_L32p"/>
    <property type="match status" value="1"/>
</dbReference>
<dbReference type="InterPro" id="IPR044957">
    <property type="entry name" value="Ribosomal_bL32_bact"/>
</dbReference>
<evidence type="ECO:0000256" key="4">
    <source>
        <dbReference type="ARBA" id="ARBA00035178"/>
    </source>
</evidence>
<dbReference type="GO" id="GO:0015934">
    <property type="term" value="C:large ribosomal subunit"/>
    <property type="evidence" value="ECO:0007669"/>
    <property type="project" value="InterPro"/>
</dbReference>
<evidence type="ECO:0000313" key="6">
    <source>
        <dbReference type="EMBL" id="OGF62049.1"/>
    </source>
</evidence>
<dbReference type="GO" id="GO:0003735">
    <property type="term" value="F:structural constituent of ribosome"/>
    <property type="evidence" value="ECO:0007669"/>
    <property type="project" value="InterPro"/>
</dbReference>
<name>A0A1F5VF23_9BACT</name>
<protein>
    <recommendedName>
        <fullName evidence="4 5">Large ribosomal subunit protein bL32</fullName>
    </recommendedName>
</protein>
<evidence type="ECO:0000313" key="7">
    <source>
        <dbReference type="Proteomes" id="UP000179251"/>
    </source>
</evidence>
<evidence type="ECO:0000256" key="1">
    <source>
        <dbReference type="ARBA" id="ARBA00008560"/>
    </source>
</evidence>
<keyword evidence="3 5" id="KW-0687">Ribonucleoprotein</keyword>
<proteinExistence type="inferred from homology"/>
<sequence length="77" mass="8761">MTVRMRHTPSHTGHRRSHHALKHANLAKCQKCGAKTPPHTVCLNCGFYKGKEAVDVLKKLTKKERKIKEKELSSKSE</sequence>
<dbReference type="PANTHER" id="PTHR35534:SF1">
    <property type="entry name" value="LARGE RIBOSOMAL SUBUNIT PROTEIN BL32"/>
    <property type="match status" value="1"/>
</dbReference>
<gene>
    <name evidence="5" type="primary">rpmF</name>
    <name evidence="6" type="ORF">A2834_01845</name>
</gene>
<dbReference type="PANTHER" id="PTHR35534">
    <property type="entry name" value="50S RIBOSOMAL PROTEIN L32"/>
    <property type="match status" value="1"/>
</dbReference>
<evidence type="ECO:0000256" key="5">
    <source>
        <dbReference type="HAMAP-Rule" id="MF_00340"/>
    </source>
</evidence>
<reference evidence="6 7" key="1">
    <citation type="journal article" date="2016" name="Nat. Commun.">
        <title>Thousands of microbial genomes shed light on interconnected biogeochemical processes in an aquifer system.</title>
        <authorList>
            <person name="Anantharaman K."/>
            <person name="Brown C.T."/>
            <person name="Hug L.A."/>
            <person name="Sharon I."/>
            <person name="Castelle C.J."/>
            <person name="Probst A.J."/>
            <person name="Thomas B.C."/>
            <person name="Singh A."/>
            <person name="Wilkins M.J."/>
            <person name="Karaoz U."/>
            <person name="Brodie E.L."/>
            <person name="Williams K.H."/>
            <person name="Hubbard S.S."/>
            <person name="Banfield J.F."/>
        </authorList>
    </citation>
    <scope>NUCLEOTIDE SEQUENCE [LARGE SCALE GENOMIC DNA]</scope>
</reference>
<dbReference type="InterPro" id="IPR011332">
    <property type="entry name" value="Ribosomal_zn-bd"/>
</dbReference>